<evidence type="ECO:0000313" key="1">
    <source>
        <dbReference type="EMBL" id="KAI8046665.1"/>
    </source>
</evidence>
<proteinExistence type="predicted"/>
<gene>
    <name evidence="1" type="ORF">M5D96_002878</name>
</gene>
<organism evidence="1 2">
    <name type="scientific">Drosophila gunungcola</name>
    <name type="common">fruit fly</name>
    <dbReference type="NCBI Taxonomy" id="103775"/>
    <lineage>
        <taxon>Eukaryota</taxon>
        <taxon>Metazoa</taxon>
        <taxon>Ecdysozoa</taxon>
        <taxon>Arthropoda</taxon>
        <taxon>Hexapoda</taxon>
        <taxon>Insecta</taxon>
        <taxon>Pterygota</taxon>
        <taxon>Neoptera</taxon>
        <taxon>Endopterygota</taxon>
        <taxon>Diptera</taxon>
        <taxon>Brachycera</taxon>
        <taxon>Muscomorpha</taxon>
        <taxon>Ephydroidea</taxon>
        <taxon>Drosophilidae</taxon>
        <taxon>Drosophila</taxon>
        <taxon>Sophophora</taxon>
    </lineage>
</organism>
<dbReference type="AlphaFoldDB" id="A0A9P9Z158"/>
<accession>A0A9P9Z158</accession>
<reference evidence="1" key="1">
    <citation type="journal article" date="2023" name="Genome Biol. Evol.">
        <title>Long-read-based Genome Assembly of Drosophila gunungcola Reveals Fewer Chemosensory Genes in Flower-breeding Species.</title>
        <authorList>
            <person name="Negi A."/>
            <person name="Liao B.Y."/>
            <person name="Yeh S.D."/>
        </authorList>
    </citation>
    <scope>NUCLEOTIDE SEQUENCE</scope>
    <source>
        <strain evidence="1">Sukarami</strain>
    </source>
</reference>
<keyword evidence="2" id="KW-1185">Reference proteome</keyword>
<dbReference type="EMBL" id="JAMKOV010000001">
    <property type="protein sequence ID" value="KAI8046665.1"/>
    <property type="molecule type" value="Genomic_DNA"/>
</dbReference>
<dbReference type="Proteomes" id="UP001059596">
    <property type="component" value="Chromosome 3R"/>
</dbReference>
<name>A0A9P9Z158_9MUSC</name>
<sequence>MYMYVNPNYVLVGVWPLLRWMWSLWRWLWSMLWSLRRMWPLLWSLRRMWTLLWRHQQFLRLRSLLLIEITGKPTGQLEAAM</sequence>
<evidence type="ECO:0000313" key="2">
    <source>
        <dbReference type="Proteomes" id="UP001059596"/>
    </source>
</evidence>
<protein>
    <submittedName>
        <fullName evidence="1">Uncharacterized protein</fullName>
    </submittedName>
</protein>
<comment type="caution">
    <text evidence="1">The sequence shown here is derived from an EMBL/GenBank/DDBJ whole genome shotgun (WGS) entry which is preliminary data.</text>
</comment>